<proteinExistence type="predicted"/>
<dbReference type="Gene3D" id="3.40.50.920">
    <property type="match status" value="1"/>
</dbReference>
<dbReference type="InterPro" id="IPR005477">
    <property type="entry name" value="Dxylulose-5-P_synthase"/>
</dbReference>
<keyword evidence="4" id="KW-0786">Thiamine pyrophosphate</keyword>
<keyword evidence="6" id="KW-1185">Reference proteome</keyword>
<evidence type="ECO:0000256" key="1">
    <source>
        <dbReference type="ARBA" id="ARBA00001946"/>
    </source>
</evidence>
<dbReference type="PANTHER" id="PTHR43322:SF5">
    <property type="entry name" value="1-DEOXY-D-XYLULOSE-5-PHOSPHATE SYNTHASE, CHLOROPLASTIC"/>
    <property type="match status" value="1"/>
</dbReference>
<comment type="caution">
    <text evidence="5">The sequence shown here is derived from an EMBL/GenBank/DDBJ whole genome shotgun (WGS) entry which is preliminary data.</text>
</comment>
<dbReference type="EMBL" id="BPQQ01000005">
    <property type="protein sequence ID" value="GJD98604.1"/>
    <property type="molecule type" value="Genomic_DNA"/>
</dbReference>
<keyword evidence="3" id="KW-0808">Transferase</keyword>
<comment type="subunit">
    <text evidence="2">Homodimer.</text>
</comment>
<evidence type="ECO:0000256" key="2">
    <source>
        <dbReference type="ARBA" id="ARBA00011738"/>
    </source>
</evidence>
<organism evidence="5 6">
    <name type="scientific">Methylobacterium isbiliense</name>
    <dbReference type="NCBI Taxonomy" id="315478"/>
    <lineage>
        <taxon>Bacteria</taxon>
        <taxon>Pseudomonadati</taxon>
        <taxon>Pseudomonadota</taxon>
        <taxon>Alphaproteobacteria</taxon>
        <taxon>Hyphomicrobiales</taxon>
        <taxon>Methylobacteriaceae</taxon>
        <taxon>Methylobacterium</taxon>
    </lineage>
</organism>
<protein>
    <submittedName>
        <fullName evidence="5">1-deoxy-D-xylulose-5-phosphate synthase</fullName>
    </submittedName>
</protein>
<accession>A0ABQ4S688</accession>
<evidence type="ECO:0000313" key="5">
    <source>
        <dbReference type="EMBL" id="GJD98604.1"/>
    </source>
</evidence>
<evidence type="ECO:0000313" key="6">
    <source>
        <dbReference type="Proteomes" id="UP001055153"/>
    </source>
</evidence>
<comment type="cofactor">
    <cofactor evidence="1">
        <name>Mg(2+)</name>
        <dbReference type="ChEBI" id="CHEBI:18420"/>
    </cofactor>
</comment>
<reference evidence="5" key="1">
    <citation type="journal article" date="2021" name="Front. Microbiol.">
        <title>Comprehensive Comparative Genomics and Phenotyping of Methylobacterium Species.</title>
        <authorList>
            <person name="Alessa O."/>
            <person name="Ogura Y."/>
            <person name="Fujitani Y."/>
            <person name="Takami H."/>
            <person name="Hayashi T."/>
            <person name="Sahin N."/>
            <person name="Tani A."/>
        </authorList>
    </citation>
    <scope>NUCLEOTIDE SEQUENCE</scope>
    <source>
        <strain evidence="5">DSM 17168</strain>
    </source>
</reference>
<gene>
    <name evidence="5" type="primary">dxs_1</name>
    <name evidence="5" type="ORF">GMJLKIPL_0515</name>
</gene>
<dbReference type="InterPro" id="IPR009014">
    <property type="entry name" value="Transketo_C/PFOR_II"/>
</dbReference>
<dbReference type="PANTHER" id="PTHR43322">
    <property type="entry name" value="1-D-DEOXYXYLULOSE 5-PHOSPHATE SYNTHASE-RELATED"/>
    <property type="match status" value="1"/>
</dbReference>
<reference evidence="5" key="2">
    <citation type="submission" date="2021-08" db="EMBL/GenBank/DDBJ databases">
        <authorList>
            <person name="Tani A."/>
            <person name="Ola A."/>
            <person name="Ogura Y."/>
            <person name="Katsura K."/>
            <person name="Hayashi T."/>
        </authorList>
    </citation>
    <scope>NUCLEOTIDE SEQUENCE</scope>
    <source>
        <strain evidence="5">DSM 17168</strain>
    </source>
</reference>
<name>A0ABQ4S688_9HYPH</name>
<evidence type="ECO:0000256" key="4">
    <source>
        <dbReference type="ARBA" id="ARBA00023052"/>
    </source>
</evidence>
<evidence type="ECO:0000256" key="3">
    <source>
        <dbReference type="ARBA" id="ARBA00022679"/>
    </source>
</evidence>
<dbReference type="Proteomes" id="UP001055153">
    <property type="component" value="Unassembled WGS sequence"/>
</dbReference>
<dbReference type="SUPFAM" id="SSF52922">
    <property type="entry name" value="TK C-terminal domain-like"/>
    <property type="match status" value="1"/>
</dbReference>
<sequence length="90" mass="9581">MTLEEGSTGGFGALVLHLLSARGALDGGSVRVRTLTLPDAYQDHDTPERMYAQAGLDAPAIVRTVRDLLPAQPRASSREAAVVSVARRPR</sequence>